<organism evidence="8 9">
    <name type="scientific">Lactuca virosa</name>
    <dbReference type="NCBI Taxonomy" id="75947"/>
    <lineage>
        <taxon>Eukaryota</taxon>
        <taxon>Viridiplantae</taxon>
        <taxon>Streptophyta</taxon>
        <taxon>Embryophyta</taxon>
        <taxon>Tracheophyta</taxon>
        <taxon>Spermatophyta</taxon>
        <taxon>Magnoliopsida</taxon>
        <taxon>eudicotyledons</taxon>
        <taxon>Gunneridae</taxon>
        <taxon>Pentapetalae</taxon>
        <taxon>asterids</taxon>
        <taxon>campanulids</taxon>
        <taxon>Asterales</taxon>
        <taxon>Asteraceae</taxon>
        <taxon>Cichorioideae</taxon>
        <taxon>Cichorieae</taxon>
        <taxon>Lactucinae</taxon>
        <taxon>Lactuca</taxon>
    </lineage>
</organism>
<evidence type="ECO:0000256" key="4">
    <source>
        <dbReference type="ARBA" id="ARBA00023163"/>
    </source>
</evidence>
<keyword evidence="9" id="KW-1185">Reference proteome</keyword>
<dbReference type="AlphaFoldDB" id="A0AAU9PMT7"/>
<evidence type="ECO:0000256" key="1">
    <source>
        <dbReference type="ARBA" id="ARBA00004123"/>
    </source>
</evidence>
<dbReference type="GO" id="GO:0005634">
    <property type="term" value="C:nucleus"/>
    <property type="evidence" value="ECO:0007669"/>
    <property type="project" value="UniProtKB-SubCell"/>
</dbReference>
<feature type="region of interest" description="Disordered" evidence="6">
    <location>
        <begin position="189"/>
        <end position="215"/>
    </location>
</feature>
<dbReference type="PANTHER" id="PTHR32096:SF36">
    <property type="entry name" value="WRKY TRANSCRIPTION FACTOR 41-RELATED"/>
    <property type="match status" value="1"/>
</dbReference>
<evidence type="ECO:0000256" key="5">
    <source>
        <dbReference type="ARBA" id="ARBA00023242"/>
    </source>
</evidence>
<gene>
    <name evidence="8" type="ORF">LVIROSA_LOCUS36901</name>
</gene>
<dbReference type="SMART" id="SM00774">
    <property type="entry name" value="WRKY"/>
    <property type="match status" value="1"/>
</dbReference>
<dbReference type="SUPFAM" id="SSF118290">
    <property type="entry name" value="WRKY DNA-binding domain"/>
    <property type="match status" value="1"/>
</dbReference>
<evidence type="ECO:0000256" key="6">
    <source>
        <dbReference type="SAM" id="MobiDB-lite"/>
    </source>
</evidence>
<comment type="caution">
    <text evidence="8">The sequence shown here is derived from an EMBL/GenBank/DDBJ whole genome shotgun (WGS) entry which is preliminary data.</text>
</comment>
<reference evidence="8 9" key="1">
    <citation type="submission" date="2022-01" db="EMBL/GenBank/DDBJ databases">
        <authorList>
            <person name="Xiong W."/>
            <person name="Schranz E."/>
        </authorList>
    </citation>
    <scope>NUCLEOTIDE SEQUENCE [LARGE SCALE GENOMIC DNA]</scope>
</reference>
<dbReference type="InterPro" id="IPR036576">
    <property type="entry name" value="WRKY_dom_sf"/>
</dbReference>
<proteinExistence type="predicted"/>
<dbReference type="PROSITE" id="PS50811">
    <property type="entry name" value="WRKY"/>
    <property type="match status" value="1"/>
</dbReference>
<evidence type="ECO:0000313" key="9">
    <source>
        <dbReference type="Proteomes" id="UP001157418"/>
    </source>
</evidence>
<sequence>MESVCVYEQTTVVHELTQGIEMAKQLRLNLDSAEAREFLIEKILSSYDKALFVLKSAGQPRASPLPESSLPKSSITTSSPQSTEYEFEFGQNVASKKRKASTPWENDVKILTDNEIEGNANNDGYSWRKYGQKDILGAKFPRSYYKCSYRKVQKCLATKQVQKTDKDPTVFEITYRGIHTCNGVAQSALPPPPSPEKHEIKPTHHHHQLTTPNAGENFSNLRANLTVNTWDLGCTLPSSHSIPPTVFEFNDNDFHPLNFPNHFDEELLQGYSPSFISPATSESNYFTDWASSSSLDFPKDAVDLFPDFMS</sequence>
<dbReference type="InterPro" id="IPR044810">
    <property type="entry name" value="WRKY_plant"/>
</dbReference>
<keyword evidence="4" id="KW-0804">Transcription</keyword>
<accession>A0AAU9PMT7</accession>
<keyword evidence="2" id="KW-0805">Transcription regulation</keyword>
<dbReference type="Gene3D" id="2.20.25.80">
    <property type="entry name" value="WRKY domain"/>
    <property type="match status" value="1"/>
</dbReference>
<feature type="domain" description="WRKY" evidence="7">
    <location>
        <begin position="116"/>
        <end position="179"/>
    </location>
</feature>
<protein>
    <recommendedName>
        <fullName evidence="7">WRKY domain-containing protein</fullName>
    </recommendedName>
</protein>
<keyword evidence="3" id="KW-0238">DNA-binding</keyword>
<keyword evidence="5" id="KW-0539">Nucleus</keyword>
<evidence type="ECO:0000313" key="8">
    <source>
        <dbReference type="EMBL" id="CAH1451546.1"/>
    </source>
</evidence>
<dbReference type="Pfam" id="PF03106">
    <property type="entry name" value="WRKY"/>
    <property type="match status" value="1"/>
</dbReference>
<dbReference type="InterPro" id="IPR003657">
    <property type="entry name" value="WRKY_dom"/>
</dbReference>
<dbReference type="GO" id="GO:0003700">
    <property type="term" value="F:DNA-binding transcription factor activity"/>
    <property type="evidence" value="ECO:0007669"/>
    <property type="project" value="InterPro"/>
</dbReference>
<dbReference type="Proteomes" id="UP001157418">
    <property type="component" value="Unassembled WGS sequence"/>
</dbReference>
<evidence type="ECO:0000256" key="3">
    <source>
        <dbReference type="ARBA" id="ARBA00023125"/>
    </source>
</evidence>
<feature type="compositionally biased region" description="Low complexity" evidence="6">
    <location>
        <begin position="64"/>
        <end position="80"/>
    </location>
</feature>
<feature type="region of interest" description="Disordered" evidence="6">
    <location>
        <begin position="59"/>
        <end position="83"/>
    </location>
</feature>
<dbReference type="PANTHER" id="PTHR32096">
    <property type="entry name" value="WRKY TRANSCRIPTION FACTOR 30-RELATED-RELATED"/>
    <property type="match status" value="1"/>
</dbReference>
<dbReference type="GO" id="GO:0000976">
    <property type="term" value="F:transcription cis-regulatory region binding"/>
    <property type="evidence" value="ECO:0007669"/>
    <property type="project" value="TreeGrafter"/>
</dbReference>
<evidence type="ECO:0000256" key="2">
    <source>
        <dbReference type="ARBA" id="ARBA00023015"/>
    </source>
</evidence>
<name>A0AAU9PMT7_9ASTR</name>
<evidence type="ECO:0000259" key="7">
    <source>
        <dbReference type="PROSITE" id="PS50811"/>
    </source>
</evidence>
<dbReference type="EMBL" id="CAKMRJ010005745">
    <property type="protein sequence ID" value="CAH1451546.1"/>
    <property type="molecule type" value="Genomic_DNA"/>
</dbReference>
<comment type="subcellular location">
    <subcellularLocation>
        <location evidence="1">Nucleus</location>
    </subcellularLocation>
</comment>